<evidence type="ECO:0000256" key="2">
    <source>
        <dbReference type="ARBA" id="ARBA00022679"/>
    </source>
</evidence>
<dbReference type="Proteomes" id="UP000749559">
    <property type="component" value="Unassembled WGS sequence"/>
</dbReference>
<evidence type="ECO:0000256" key="6">
    <source>
        <dbReference type="ARBA" id="ARBA00022786"/>
    </source>
</evidence>
<keyword evidence="2" id="KW-0808">Transferase</keyword>
<dbReference type="SMART" id="SM00744">
    <property type="entry name" value="RINGv"/>
    <property type="match status" value="1"/>
</dbReference>
<dbReference type="SUPFAM" id="SSF57850">
    <property type="entry name" value="RING/U-box"/>
    <property type="match status" value="1"/>
</dbReference>
<dbReference type="EMBL" id="CAIIXF020000005">
    <property type="protein sequence ID" value="CAH1784943.1"/>
    <property type="molecule type" value="Genomic_DNA"/>
</dbReference>
<dbReference type="PANTHER" id="PTHR46065">
    <property type="entry name" value="E3 UBIQUITIN-PROTEIN LIGASE MARCH 2/3 FAMILY MEMBER"/>
    <property type="match status" value="1"/>
</dbReference>
<keyword evidence="3" id="KW-0812">Transmembrane</keyword>
<evidence type="ECO:0000256" key="9">
    <source>
        <dbReference type="ARBA" id="ARBA00023136"/>
    </source>
</evidence>
<comment type="subcellular location">
    <subcellularLocation>
        <location evidence="1">Membrane</location>
        <topology evidence="1">Multi-pass membrane protein</topology>
    </subcellularLocation>
</comment>
<dbReference type="InterPro" id="IPR011016">
    <property type="entry name" value="Znf_RING-CH"/>
</dbReference>
<protein>
    <submittedName>
        <fullName evidence="10">Uncharacterized protein</fullName>
    </submittedName>
</protein>
<evidence type="ECO:0000256" key="7">
    <source>
        <dbReference type="ARBA" id="ARBA00022833"/>
    </source>
</evidence>
<dbReference type="PROSITE" id="PS51292">
    <property type="entry name" value="ZF_RING_CH"/>
    <property type="match status" value="1"/>
</dbReference>
<dbReference type="OrthoDB" id="273089at2759"/>
<evidence type="ECO:0000256" key="8">
    <source>
        <dbReference type="ARBA" id="ARBA00022989"/>
    </source>
</evidence>
<evidence type="ECO:0000256" key="3">
    <source>
        <dbReference type="ARBA" id="ARBA00022692"/>
    </source>
</evidence>
<evidence type="ECO:0000256" key="4">
    <source>
        <dbReference type="ARBA" id="ARBA00022723"/>
    </source>
</evidence>
<dbReference type="CDD" id="cd16495">
    <property type="entry name" value="RING_CH-C4HC3_MARCH"/>
    <property type="match status" value="1"/>
</dbReference>
<comment type="caution">
    <text evidence="10">The sequence shown here is derived from an EMBL/GenBank/DDBJ whole genome shotgun (WGS) entry which is preliminary data.</text>
</comment>
<gene>
    <name evidence="10" type="ORF">OFUS_LOCUS11064</name>
</gene>
<dbReference type="PANTHER" id="PTHR46065:SF3">
    <property type="entry name" value="FI20425P1"/>
    <property type="match status" value="1"/>
</dbReference>
<organism evidence="10 11">
    <name type="scientific">Owenia fusiformis</name>
    <name type="common">Polychaete worm</name>
    <dbReference type="NCBI Taxonomy" id="6347"/>
    <lineage>
        <taxon>Eukaryota</taxon>
        <taxon>Metazoa</taxon>
        <taxon>Spiralia</taxon>
        <taxon>Lophotrochozoa</taxon>
        <taxon>Annelida</taxon>
        <taxon>Polychaeta</taxon>
        <taxon>Sedentaria</taxon>
        <taxon>Canalipalpata</taxon>
        <taxon>Sabellida</taxon>
        <taxon>Oweniida</taxon>
        <taxon>Oweniidae</taxon>
        <taxon>Owenia</taxon>
    </lineage>
</organism>
<keyword evidence="6" id="KW-0833">Ubl conjugation pathway</keyword>
<evidence type="ECO:0000256" key="5">
    <source>
        <dbReference type="ARBA" id="ARBA00022771"/>
    </source>
</evidence>
<reference evidence="10" key="1">
    <citation type="submission" date="2022-03" db="EMBL/GenBank/DDBJ databases">
        <authorList>
            <person name="Martin C."/>
        </authorList>
    </citation>
    <scope>NUCLEOTIDE SEQUENCE</scope>
</reference>
<keyword evidence="4" id="KW-0479">Metal-binding</keyword>
<proteinExistence type="predicted"/>
<evidence type="ECO:0000313" key="10">
    <source>
        <dbReference type="EMBL" id="CAH1784943.1"/>
    </source>
</evidence>
<accession>A0A8J1T551</accession>
<dbReference type="AlphaFoldDB" id="A0A8J1T551"/>
<keyword evidence="9" id="KW-0472">Membrane</keyword>
<dbReference type="GO" id="GO:0008270">
    <property type="term" value="F:zinc ion binding"/>
    <property type="evidence" value="ECO:0007669"/>
    <property type="project" value="UniProtKB-KW"/>
</dbReference>
<dbReference type="InterPro" id="IPR013083">
    <property type="entry name" value="Znf_RING/FYVE/PHD"/>
</dbReference>
<evidence type="ECO:0000256" key="1">
    <source>
        <dbReference type="ARBA" id="ARBA00004141"/>
    </source>
</evidence>
<keyword evidence="5" id="KW-0863">Zinc-finger</keyword>
<dbReference type="GO" id="GO:0016020">
    <property type="term" value="C:membrane"/>
    <property type="evidence" value="ECO:0007669"/>
    <property type="project" value="UniProtKB-SubCell"/>
</dbReference>
<dbReference type="Pfam" id="PF12906">
    <property type="entry name" value="RINGv"/>
    <property type="match status" value="1"/>
</dbReference>
<dbReference type="GO" id="GO:0016740">
    <property type="term" value="F:transferase activity"/>
    <property type="evidence" value="ECO:0007669"/>
    <property type="project" value="UniProtKB-KW"/>
</dbReference>
<evidence type="ECO:0000313" key="11">
    <source>
        <dbReference type="Proteomes" id="UP000749559"/>
    </source>
</evidence>
<keyword evidence="11" id="KW-1185">Reference proteome</keyword>
<name>A0A8J1T551_OWEFU</name>
<dbReference type="Gene3D" id="3.30.40.10">
    <property type="entry name" value="Zinc/RING finger domain, C3HC4 (zinc finger)"/>
    <property type="match status" value="1"/>
</dbReference>
<keyword evidence="7" id="KW-0862">Zinc</keyword>
<sequence>MIKEPIEYIKFNETTLTECIKIAKVAASTSSKESVIAEEHKQKDGQLHEGVHSFQLTAIDEESKCSKHTPDVQASCKGDSQTDLQDRIYIEMLPRTETMDSDSLTKQIANNSNCDPIDQRVNNTDFDTEDQGMITSINVGNDLEFNSVDLAGDKDSEESSDSDGTNCRICACSEDTGESLISAGCNCKGYLEFCHKSCLETWIRAQRSNRCELCRAVFSGMSQLPGYEEDAESYVSTTSSFMTSGNVRGARACFIMTFFILLAMTITSGLLLTRTIKMKHSSYNFQPSMNSEDHNFILTISLSIFIVSICCTMFISICWFTWEVSYLCYWNTQAERDRRVLQDMVHIIDGESVESV</sequence>
<keyword evidence="8" id="KW-1133">Transmembrane helix</keyword>